<dbReference type="PROSITE" id="PS51387">
    <property type="entry name" value="FAD_PCMH"/>
    <property type="match status" value="1"/>
</dbReference>
<dbReference type="PROSITE" id="PS00197">
    <property type="entry name" value="2FE2S_FER_1"/>
    <property type="match status" value="1"/>
</dbReference>
<protein>
    <submittedName>
        <fullName evidence="8">Xanthine dehydrogenase</fullName>
    </submittedName>
</protein>
<dbReference type="GO" id="GO:0051537">
    <property type="term" value="F:2 iron, 2 sulfur cluster binding"/>
    <property type="evidence" value="ECO:0007669"/>
    <property type="project" value="UniProtKB-KW"/>
</dbReference>
<dbReference type="EMBL" id="AP024597">
    <property type="protein sequence ID" value="BCU70927.1"/>
    <property type="molecule type" value="Genomic_DNA"/>
</dbReference>
<dbReference type="KEGG" id="csty:KN1_22240"/>
<dbReference type="InterPro" id="IPR006058">
    <property type="entry name" value="2Fe2S_fd_BS"/>
</dbReference>
<dbReference type="Pfam" id="PF00941">
    <property type="entry name" value="FAD_binding_5"/>
    <property type="match status" value="1"/>
</dbReference>
<evidence type="ECO:0000313" key="8">
    <source>
        <dbReference type="EMBL" id="BCU70927.1"/>
    </source>
</evidence>
<gene>
    <name evidence="8" type="ORF">KN1_22240</name>
</gene>
<evidence type="ECO:0000259" key="6">
    <source>
        <dbReference type="PROSITE" id="PS51085"/>
    </source>
</evidence>
<proteinExistence type="predicted"/>
<feature type="domain" description="FAD-binding PCMH-type" evidence="7">
    <location>
        <begin position="5"/>
        <end position="169"/>
    </location>
</feature>
<dbReference type="InterPro" id="IPR002346">
    <property type="entry name" value="Mopterin_DH_FAD-bd"/>
</dbReference>
<dbReference type="Pfam" id="PF01799">
    <property type="entry name" value="Fer2_2"/>
    <property type="match status" value="1"/>
</dbReference>
<dbReference type="InterPro" id="IPR051452">
    <property type="entry name" value="Diverse_Oxidoreductases"/>
</dbReference>
<name>A0A8D5U8K1_9CREN</name>
<dbReference type="PANTHER" id="PTHR44379:SF5">
    <property type="entry name" value="OXIDOREDUCTASE WITH IRON-SULFUR SUBUNIT"/>
    <property type="match status" value="1"/>
</dbReference>
<organism evidence="8 9">
    <name type="scientific">Stygiolobus caldivivus</name>
    <dbReference type="NCBI Taxonomy" id="2824673"/>
    <lineage>
        <taxon>Archaea</taxon>
        <taxon>Thermoproteota</taxon>
        <taxon>Thermoprotei</taxon>
        <taxon>Sulfolobales</taxon>
        <taxon>Sulfolobaceae</taxon>
        <taxon>Stygiolobus</taxon>
    </lineage>
</organism>
<dbReference type="Gene3D" id="3.30.43.10">
    <property type="entry name" value="Uridine Diphospho-n-acetylenolpyruvylglucosamine Reductase, domain 2"/>
    <property type="match status" value="1"/>
</dbReference>
<dbReference type="PROSITE" id="PS51085">
    <property type="entry name" value="2FE2S_FER_2"/>
    <property type="match status" value="1"/>
</dbReference>
<keyword evidence="3" id="KW-0560">Oxidoreductase</keyword>
<dbReference type="Pfam" id="PF00111">
    <property type="entry name" value="Fer2"/>
    <property type="match status" value="1"/>
</dbReference>
<dbReference type="GO" id="GO:0016491">
    <property type="term" value="F:oxidoreductase activity"/>
    <property type="evidence" value="ECO:0007669"/>
    <property type="project" value="UniProtKB-KW"/>
</dbReference>
<dbReference type="AlphaFoldDB" id="A0A8D5U8K1"/>
<dbReference type="InterPro" id="IPR016169">
    <property type="entry name" value="FAD-bd_PCMH_sub2"/>
</dbReference>
<dbReference type="InterPro" id="IPR016166">
    <property type="entry name" value="FAD-bd_PCMH"/>
</dbReference>
<dbReference type="Proteomes" id="UP000825123">
    <property type="component" value="Chromosome"/>
</dbReference>
<feature type="domain" description="2Fe-2S ferredoxin-type" evidence="6">
    <location>
        <begin position="283"/>
        <end position="358"/>
    </location>
</feature>
<evidence type="ECO:0000256" key="5">
    <source>
        <dbReference type="ARBA" id="ARBA00023014"/>
    </source>
</evidence>
<dbReference type="PANTHER" id="PTHR44379">
    <property type="entry name" value="OXIDOREDUCTASE WITH IRON-SULFUR SUBUNIT"/>
    <property type="match status" value="1"/>
</dbReference>
<dbReference type="SUPFAM" id="SSF56176">
    <property type="entry name" value="FAD-binding/transporter-associated domain-like"/>
    <property type="match status" value="1"/>
</dbReference>
<sequence>MFALGIPRPFKYVRVKTLEEALDALEEGRPLAGGQSLLPMLRLRIPFESLVDINELDLDFIRREGNTYTIGALTRHNEIASNVPLLRGVAITIADLQVRNRGTIGGSLANADPSANYYPALIVLGAEVKAVSKKGSRRIKVKELYDNPYTTTLREGELITEVSVKEPRDAKLYFKVIKKGGSAYPIAVLALLKESNGKLHASIGGVFPKPILLEGESKEELVKSIEGYNEKPLSDHHMTGEGRIKLVKDLINTFDEDYREIHLIEGRKINWKTGIGVMATGEIKIRVKVNGKLIEDTVEPRTLLLDFLRRNGFVEVKRGCDEGKCGACTVILNGVSVKSCLVLAIQAVGLDIKTIRGLDASHLTRSFVRNYASQCGYCTHGFLMVSYDYLKNVDPEASDETLRYSVKNICRCTGYINIIRAIKEAGKDEISG</sequence>
<dbReference type="CDD" id="cd00207">
    <property type="entry name" value="fer2"/>
    <property type="match status" value="1"/>
</dbReference>
<evidence type="ECO:0000256" key="4">
    <source>
        <dbReference type="ARBA" id="ARBA00023004"/>
    </source>
</evidence>
<dbReference type="GO" id="GO:0046872">
    <property type="term" value="F:metal ion binding"/>
    <property type="evidence" value="ECO:0007669"/>
    <property type="project" value="UniProtKB-KW"/>
</dbReference>
<dbReference type="GeneID" id="66163955"/>
<evidence type="ECO:0000256" key="3">
    <source>
        <dbReference type="ARBA" id="ARBA00023002"/>
    </source>
</evidence>
<keyword evidence="9" id="KW-1185">Reference proteome</keyword>
<dbReference type="InterPro" id="IPR012675">
    <property type="entry name" value="Beta-grasp_dom_sf"/>
</dbReference>
<keyword evidence="5" id="KW-0411">Iron-sulfur</keyword>
<dbReference type="Gene3D" id="1.10.150.120">
    <property type="entry name" value="[2Fe-2S]-binding domain"/>
    <property type="match status" value="1"/>
</dbReference>
<keyword evidence="2" id="KW-0479">Metal-binding</keyword>
<dbReference type="InterPro" id="IPR036884">
    <property type="entry name" value="2Fe-2S-bd_dom_sf"/>
</dbReference>
<dbReference type="InterPro" id="IPR016167">
    <property type="entry name" value="FAD-bd_PCMH_sub1"/>
</dbReference>
<dbReference type="SUPFAM" id="SSF54292">
    <property type="entry name" value="2Fe-2S ferredoxin-like"/>
    <property type="match status" value="1"/>
</dbReference>
<keyword evidence="1" id="KW-0001">2Fe-2S</keyword>
<evidence type="ECO:0000259" key="7">
    <source>
        <dbReference type="PROSITE" id="PS51387"/>
    </source>
</evidence>
<evidence type="ECO:0000256" key="2">
    <source>
        <dbReference type="ARBA" id="ARBA00022723"/>
    </source>
</evidence>
<evidence type="ECO:0000313" key="9">
    <source>
        <dbReference type="Proteomes" id="UP000825123"/>
    </source>
</evidence>
<evidence type="ECO:0000256" key="1">
    <source>
        <dbReference type="ARBA" id="ARBA00022714"/>
    </source>
</evidence>
<dbReference type="InterPro" id="IPR036318">
    <property type="entry name" value="FAD-bd_PCMH-like_sf"/>
</dbReference>
<dbReference type="InterPro" id="IPR036010">
    <property type="entry name" value="2Fe-2S_ferredoxin-like_sf"/>
</dbReference>
<accession>A0A8D5U8K1</accession>
<dbReference type="InterPro" id="IPR002888">
    <property type="entry name" value="2Fe-2S-bd"/>
</dbReference>
<dbReference type="Gene3D" id="3.30.465.10">
    <property type="match status" value="1"/>
</dbReference>
<dbReference type="InterPro" id="IPR001041">
    <property type="entry name" value="2Fe-2S_ferredoxin-type"/>
</dbReference>
<keyword evidence="4" id="KW-0408">Iron</keyword>
<dbReference type="GO" id="GO:0071949">
    <property type="term" value="F:FAD binding"/>
    <property type="evidence" value="ECO:0007669"/>
    <property type="project" value="InterPro"/>
</dbReference>
<reference evidence="8 9" key="1">
    <citation type="submission" date="2021-04" db="EMBL/GenBank/DDBJ databases">
        <title>Complete genome sequence of Stygiolobus sp. KN-1.</title>
        <authorList>
            <person name="Nakamura K."/>
            <person name="Sakai H."/>
            <person name="Kurosawa N."/>
        </authorList>
    </citation>
    <scope>NUCLEOTIDE SEQUENCE [LARGE SCALE GENOMIC DNA]</scope>
    <source>
        <strain evidence="8 9">KN-1</strain>
    </source>
</reference>
<dbReference type="SUPFAM" id="SSF47741">
    <property type="entry name" value="CO dehydrogenase ISP C-domain like"/>
    <property type="match status" value="1"/>
</dbReference>
<dbReference type="Gene3D" id="3.10.20.30">
    <property type="match status" value="1"/>
</dbReference>
<dbReference type="RefSeq" id="WP_225905665.1">
    <property type="nucleotide sequence ID" value="NZ_AP024597.1"/>
</dbReference>